<accession>A0A0R2D7N5</accession>
<evidence type="ECO:0000256" key="10">
    <source>
        <dbReference type="ARBA" id="ARBA00023136"/>
    </source>
</evidence>
<evidence type="ECO:0000313" key="18">
    <source>
        <dbReference type="Proteomes" id="UP000051015"/>
    </source>
</evidence>
<dbReference type="InterPro" id="IPR012338">
    <property type="entry name" value="Beta-lactam/transpept-like"/>
</dbReference>
<dbReference type="OrthoDB" id="9804124at2"/>
<evidence type="ECO:0000256" key="5">
    <source>
        <dbReference type="ARBA" id="ARBA00022692"/>
    </source>
</evidence>
<feature type="domain" description="PASTA" evidence="16">
    <location>
        <begin position="662"/>
        <end position="716"/>
    </location>
</feature>
<evidence type="ECO:0000256" key="14">
    <source>
        <dbReference type="ARBA" id="ARBA00055980"/>
    </source>
</evidence>
<dbReference type="GO" id="GO:0009252">
    <property type="term" value="P:peptidoglycan biosynthetic process"/>
    <property type="evidence" value="ECO:0007669"/>
    <property type="project" value="UniProtKB-KW"/>
</dbReference>
<keyword evidence="3" id="KW-1003">Cell membrane</keyword>
<evidence type="ECO:0000256" key="7">
    <source>
        <dbReference type="ARBA" id="ARBA00022960"/>
    </source>
</evidence>
<reference evidence="17 18" key="1">
    <citation type="journal article" date="2015" name="Genome Announc.">
        <title>Expanding the biotechnology potential of lactobacilli through comparative genomics of 213 strains and associated genera.</title>
        <authorList>
            <person name="Sun Z."/>
            <person name="Harris H.M."/>
            <person name="McCann A."/>
            <person name="Guo C."/>
            <person name="Argimon S."/>
            <person name="Zhang W."/>
            <person name="Yang X."/>
            <person name="Jeffery I.B."/>
            <person name="Cooney J.C."/>
            <person name="Kagawa T.F."/>
            <person name="Liu W."/>
            <person name="Song Y."/>
            <person name="Salvetti E."/>
            <person name="Wrobel A."/>
            <person name="Rasinkangas P."/>
            <person name="Parkhill J."/>
            <person name="Rea M.C."/>
            <person name="O'Sullivan O."/>
            <person name="Ritari J."/>
            <person name="Douillard F.P."/>
            <person name="Paul Ross R."/>
            <person name="Yang R."/>
            <person name="Briner A.E."/>
            <person name="Felis G.E."/>
            <person name="de Vos W.M."/>
            <person name="Barrangou R."/>
            <person name="Klaenhammer T.R."/>
            <person name="Caufield P.W."/>
            <person name="Cui Y."/>
            <person name="Zhang H."/>
            <person name="O'Toole P.W."/>
        </authorList>
    </citation>
    <scope>NUCLEOTIDE SEQUENCE [LARGE SCALE GENOMIC DNA]</scope>
    <source>
        <strain evidence="17 18">DSM 21051</strain>
    </source>
</reference>
<dbReference type="GO" id="GO:0008360">
    <property type="term" value="P:regulation of cell shape"/>
    <property type="evidence" value="ECO:0007669"/>
    <property type="project" value="UniProtKB-KW"/>
</dbReference>
<evidence type="ECO:0000256" key="15">
    <source>
        <dbReference type="SAM" id="Phobius"/>
    </source>
</evidence>
<dbReference type="SUPFAM" id="SSF56601">
    <property type="entry name" value="beta-lactamase/transpeptidase-like"/>
    <property type="match status" value="1"/>
</dbReference>
<evidence type="ECO:0000256" key="11">
    <source>
        <dbReference type="ARBA" id="ARBA00023251"/>
    </source>
</evidence>
<evidence type="ECO:0000256" key="2">
    <source>
        <dbReference type="ARBA" id="ARBA00007171"/>
    </source>
</evidence>
<gene>
    <name evidence="17" type="ORF">FC19_GL000833</name>
</gene>
<dbReference type="Pfam" id="PF03793">
    <property type="entry name" value="PASTA"/>
    <property type="match status" value="2"/>
</dbReference>
<dbReference type="Gene3D" id="2.20.70.70">
    <property type="match status" value="1"/>
</dbReference>
<dbReference type="GO" id="GO:0046677">
    <property type="term" value="P:response to antibiotic"/>
    <property type="evidence" value="ECO:0007669"/>
    <property type="project" value="UniProtKB-KW"/>
</dbReference>
<dbReference type="GO" id="GO:0005886">
    <property type="term" value="C:plasma membrane"/>
    <property type="evidence" value="ECO:0007669"/>
    <property type="project" value="UniProtKB-SubCell"/>
</dbReference>
<dbReference type="InterPro" id="IPR001460">
    <property type="entry name" value="PCN-bd_Tpept"/>
</dbReference>
<dbReference type="CDD" id="cd06576">
    <property type="entry name" value="PASTA_Pbp2x-like_1"/>
    <property type="match status" value="1"/>
</dbReference>
<proteinExistence type="inferred from homology"/>
<sequence length="716" mass="77894">MSLKNKRQIDKREWQYNRKHFGIGVFFIVGLIFVVFISRFFYIGIYKNVNGVNLPKKAAQLYATKTEVKAQRGTIYDADNQPIAEDTSTYSIYIILSKKAVAFGKREYLADKDKDRAARVLSKNLPINYERVKKILNPVDKDTYQVELSNAGKNISLETKKKIAAAGITGINFKESQARLYPNGIFASHIVGIAENESGKMVGVMGLEKAFNSDLTGVNGVRSFEKDIHGTPIPGKKIKTQKAKDGDNVYTTIDSRLQTYLETLMTQAQNKYHAASSNAILMNAHTGEIVAASQRPTFNAQTKDGIDQVWRNTLAEDSYEPGSTMKVLTMSAAIDSGVYNSSSTFKSGTYKIDGKTIDDWDTNGWGYITYRDAFVRSSNVGMAHLEQAMGSKVWLKYIKRFGLLKSTGSAMPNEASGSIEYKYPIDQANTAYGQGVTVTGLQMMQAFSAIANGGKMVKPQIVKKVVNPNNGKVILKNGTDVVGQPIKKETANKVLEMMQDVVYDKNGTGSAFKIDGYRIGVKTGTAQIGNSSGTGYLTGNTNYIFSVVGMAPATNPKYILYVTMKQPSTMGSGTSGQMLASIFNPVMKRALEEDKETTTSTPQIKVTDVVGKSTTAAKMKLSGAGLFVTTIGNGNKIIAQSVSKNSVLLSGERIIILTNGEKTMPDISGWSRSDVLKLASLLGIKFNISGAGYVSSQSVATNKSLSGVETVNVQLK</sequence>
<dbReference type="PANTHER" id="PTHR30627:SF26">
    <property type="entry name" value="PENICILLIN-BINDING PROTEIN 2B"/>
    <property type="match status" value="1"/>
</dbReference>
<evidence type="ECO:0000256" key="8">
    <source>
        <dbReference type="ARBA" id="ARBA00022984"/>
    </source>
</evidence>
<keyword evidence="18" id="KW-1185">Reference proteome</keyword>
<comment type="function">
    <text evidence="14">A transpeptidase that forms peptide cross-links between adjacent glycan strands in cell wall peptidoglycan (PG). Part of the divisome machinery that synthesizes the septal cross wall. Beta-lactams inactivate the PBPs by acylating an essential serine residue in the active site of these proteins.</text>
</comment>
<protein>
    <submittedName>
        <fullName evidence="17">Penicillin binding protein 2B</fullName>
    </submittedName>
</protein>
<organism evidence="17 18">
    <name type="scientific">Liquorilactobacillus aquaticus DSM 21051</name>
    <dbReference type="NCBI Taxonomy" id="1423725"/>
    <lineage>
        <taxon>Bacteria</taxon>
        <taxon>Bacillati</taxon>
        <taxon>Bacillota</taxon>
        <taxon>Bacilli</taxon>
        <taxon>Lactobacillales</taxon>
        <taxon>Lactobacillaceae</taxon>
        <taxon>Liquorilactobacillus</taxon>
    </lineage>
</organism>
<keyword evidence="8" id="KW-0573">Peptidoglycan synthesis</keyword>
<evidence type="ECO:0000256" key="12">
    <source>
        <dbReference type="ARBA" id="ARBA00023306"/>
    </source>
</evidence>
<dbReference type="SUPFAM" id="SSF54184">
    <property type="entry name" value="Penicillin-binding protein 2x (pbp-2x), c-terminal domain"/>
    <property type="match status" value="2"/>
</dbReference>
<dbReference type="AlphaFoldDB" id="A0A0R2D7N5"/>
<dbReference type="RefSeq" id="WP_057875847.1">
    <property type="nucleotide sequence ID" value="NZ_AYZD01000015.1"/>
</dbReference>
<comment type="caution">
    <text evidence="17">The sequence shown here is derived from an EMBL/GenBank/DDBJ whole genome shotgun (WGS) entry which is preliminary data.</text>
</comment>
<dbReference type="InterPro" id="IPR036138">
    <property type="entry name" value="PBP_dimer_sf"/>
</dbReference>
<dbReference type="InterPro" id="IPR005311">
    <property type="entry name" value="PBP_dimer"/>
</dbReference>
<dbReference type="InterPro" id="IPR005543">
    <property type="entry name" value="PASTA_dom"/>
</dbReference>
<evidence type="ECO:0000256" key="3">
    <source>
        <dbReference type="ARBA" id="ARBA00022475"/>
    </source>
</evidence>
<name>A0A0R2D7N5_9LACO</name>
<evidence type="ECO:0000256" key="13">
    <source>
        <dbReference type="ARBA" id="ARBA00023316"/>
    </source>
</evidence>
<dbReference type="GO" id="GO:0071555">
    <property type="term" value="P:cell wall organization"/>
    <property type="evidence" value="ECO:0007669"/>
    <property type="project" value="UniProtKB-KW"/>
</dbReference>
<comment type="similarity">
    <text evidence="2">Belongs to the transpeptidase family.</text>
</comment>
<keyword evidence="6" id="KW-0677">Repeat</keyword>
<keyword evidence="11" id="KW-0046">Antibiotic resistance</keyword>
<evidence type="ECO:0000313" key="17">
    <source>
        <dbReference type="EMBL" id="KRM96539.1"/>
    </source>
</evidence>
<keyword evidence="4" id="KW-0132">Cell division</keyword>
<dbReference type="PROSITE" id="PS51178">
    <property type="entry name" value="PASTA"/>
    <property type="match status" value="2"/>
</dbReference>
<dbReference type="STRING" id="1423725.FC19_GL000833"/>
<evidence type="ECO:0000256" key="4">
    <source>
        <dbReference type="ARBA" id="ARBA00022618"/>
    </source>
</evidence>
<dbReference type="Gene3D" id="3.40.710.10">
    <property type="entry name" value="DD-peptidase/beta-lactamase superfamily"/>
    <property type="match status" value="1"/>
</dbReference>
<keyword evidence="10 15" id="KW-0472">Membrane</keyword>
<evidence type="ECO:0000256" key="9">
    <source>
        <dbReference type="ARBA" id="ARBA00022989"/>
    </source>
</evidence>
<dbReference type="Pfam" id="PF03717">
    <property type="entry name" value="PBP_dimer"/>
    <property type="match status" value="1"/>
</dbReference>
<feature type="domain" description="PASTA" evidence="16">
    <location>
        <begin position="600"/>
        <end position="660"/>
    </location>
</feature>
<dbReference type="Gene3D" id="3.90.1310.10">
    <property type="entry name" value="Penicillin-binding protein 2a (Domain 2)"/>
    <property type="match status" value="1"/>
</dbReference>
<dbReference type="EMBL" id="AYZD01000015">
    <property type="protein sequence ID" value="KRM96539.1"/>
    <property type="molecule type" value="Genomic_DNA"/>
</dbReference>
<evidence type="ECO:0000256" key="6">
    <source>
        <dbReference type="ARBA" id="ARBA00022737"/>
    </source>
</evidence>
<evidence type="ECO:0000256" key="1">
    <source>
        <dbReference type="ARBA" id="ARBA00004162"/>
    </source>
</evidence>
<keyword evidence="9 15" id="KW-1133">Transmembrane helix</keyword>
<dbReference type="GO" id="GO:0051301">
    <property type="term" value="P:cell division"/>
    <property type="evidence" value="ECO:0007669"/>
    <property type="project" value="UniProtKB-KW"/>
</dbReference>
<dbReference type="Proteomes" id="UP000051015">
    <property type="component" value="Unassembled WGS sequence"/>
</dbReference>
<dbReference type="Pfam" id="PF00905">
    <property type="entry name" value="Transpeptidase"/>
    <property type="match status" value="1"/>
</dbReference>
<dbReference type="PANTHER" id="PTHR30627">
    <property type="entry name" value="PEPTIDOGLYCAN D,D-TRANSPEPTIDASE"/>
    <property type="match status" value="1"/>
</dbReference>
<dbReference type="SMART" id="SM00740">
    <property type="entry name" value="PASTA"/>
    <property type="match status" value="2"/>
</dbReference>
<evidence type="ECO:0000259" key="16">
    <source>
        <dbReference type="PROSITE" id="PS51178"/>
    </source>
</evidence>
<keyword evidence="12" id="KW-0131">Cell cycle</keyword>
<dbReference type="InterPro" id="IPR050515">
    <property type="entry name" value="Beta-lactam/transpept"/>
</dbReference>
<comment type="subcellular location">
    <subcellularLocation>
        <location evidence="1">Cell membrane</location>
        <topology evidence="1">Single-pass membrane protein</topology>
    </subcellularLocation>
</comment>
<dbReference type="PATRIC" id="fig|1423725.3.peg.859"/>
<dbReference type="CDD" id="cd06575">
    <property type="entry name" value="PASTA_Pbp2x-like_2"/>
    <property type="match status" value="1"/>
</dbReference>
<keyword evidence="5 15" id="KW-0812">Transmembrane</keyword>
<dbReference type="SUPFAM" id="SSF56519">
    <property type="entry name" value="Penicillin binding protein dimerisation domain"/>
    <property type="match status" value="1"/>
</dbReference>
<dbReference type="GO" id="GO:0008658">
    <property type="term" value="F:penicillin binding"/>
    <property type="evidence" value="ECO:0007669"/>
    <property type="project" value="InterPro"/>
</dbReference>
<dbReference type="Gene3D" id="3.30.70.2110">
    <property type="match status" value="1"/>
</dbReference>
<feature type="transmembrane region" description="Helical" evidence="15">
    <location>
        <begin position="21"/>
        <end position="42"/>
    </location>
</feature>
<dbReference type="FunFam" id="3.40.710.10:FF:000095">
    <property type="entry name" value="Penicillin-binding protein 2x"/>
    <property type="match status" value="1"/>
</dbReference>
<keyword evidence="13" id="KW-0961">Cell wall biogenesis/degradation</keyword>
<keyword evidence="7" id="KW-0133">Cell shape</keyword>